<evidence type="ECO:0000313" key="1">
    <source>
        <dbReference type="EMBL" id="TGZ76365.1"/>
    </source>
</evidence>
<dbReference type="InParanoid" id="A0A4S2MI29"/>
<protein>
    <submittedName>
        <fullName evidence="1">Uncharacterized protein</fullName>
    </submittedName>
</protein>
<dbReference type="Proteomes" id="UP000298138">
    <property type="component" value="Unassembled WGS sequence"/>
</dbReference>
<keyword evidence="2" id="KW-1185">Reference proteome</keyword>
<evidence type="ECO:0000313" key="2">
    <source>
        <dbReference type="Proteomes" id="UP000298138"/>
    </source>
</evidence>
<reference evidence="1 2" key="1">
    <citation type="submission" date="2019-04" db="EMBL/GenBank/DDBJ databases">
        <title>Comparative genomics and transcriptomics to analyze fruiting body development in filamentous ascomycetes.</title>
        <authorList>
            <consortium name="DOE Joint Genome Institute"/>
            <person name="Lutkenhaus R."/>
            <person name="Traeger S."/>
            <person name="Breuer J."/>
            <person name="Kuo A."/>
            <person name="Lipzen A."/>
            <person name="Pangilinan J."/>
            <person name="Dilworth D."/>
            <person name="Sandor L."/>
            <person name="Poggeler S."/>
            <person name="Barry K."/>
            <person name="Grigoriev I.V."/>
            <person name="Nowrousian M."/>
        </authorList>
    </citation>
    <scope>NUCLEOTIDE SEQUENCE [LARGE SCALE GENOMIC DNA]</scope>
    <source>
        <strain evidence="1 2">CBS 389.68</strain>
    </source>
</reference>
<organism evidence="1 2">
    <name type="scientific">Ascodesmis nigricans</name>
    <dbReference type="NCBI Taxonomy" id="341454"/>
    <lineage>
        <taxon>Eukaryota</taxon>
        <taxon>Fungi</taxon>
        <taxon>Dikarya</taxon>
        <taxon>Ascomycota</taxon>
        <taxon>Pezizomycotina</taxon>
        <taxon>Pezizomycetes</taxon>
        <taxon>Pezizales</taxon>
        <taxon>Ascodesmidaceae</taxon>
        <taxon>Ascodesmis</taxon>
    </lineage>
</organism>
<gene>
    <name evidence="1" type="ORF">EX30DRAFT_344939</name>
</gene>
<proteinExistence type="predicted"/>
<sequence>MPSRRSNLKLSRRYLFLLRQPPLPSASLSPSPLLSLSFPSPFPLLSFPFPSPSVFTVKSVIPQDSATPHAGSRIPHRSTLQASETCDFAFTGPAHSPICTPQLNGWNHWFFARTDPVQVPVR</sequence>
<dbReference type="EMBL" id="ML220182">
    <property type="protein sequence ID" value="TGZ76365.1"/>
    <property type="molecule type" value="Genomic_DNA"/>
</dbReference>
<name>A0A4S2MI29_9PEZI</name>
<accession>A0A4S2MI29</accession>
<dbReference type="AlphaFoldDB" id="A0A4S2MI29"/>